<dbReference type="GO" id="GO:0032259">
    <property type="term" value="P:methylation"/>
    <property type="evidence" value="ECO:0007669"/>
    <property type="project" value="UniProtKB-KW"/>
</dbReference>
<dbReference type="AlphaFoldDB" id="A0AAD7GGA5"/>
<dbReference type="Proteomes" id="UP001221757">
    <property type="component" value="Unassembled WGS sequence"/>
</dbReference>
<accession>A0AAD7GGA5</accession>
<dbReference type="CDD" id="cd02440">
    <property type="entry name" value="AdoMet_MTases"/>
    <property type="match status" value="1"/>
</dbReference>
<name>A0AAD7GGA5_MYCRO</name>
<keyword evidence="6" id="KW-1185">Reference proteome</keyword>
<dbReference type="GO" id="GO:0008757">
    <property type="term" value="F:S-adenosylmethionine-dependent methyltransferase activity"/>
    <property type="evidence" value="ECO:0007669"/>
    <property type="project" value="InterPro"/>
</dbReference>
<dbReference type="Pfam" id="PF08241">
    <property type="entry name" value="Methyltransf_11"/>
    <property type="match status" value="1"/>
</dbReference>
<evidence type="ECO:0000256" key="3">
    <source>
        <dbReference type="ARBA" id="ARBA00022679"/>
    </source>
</evidence>
<comment type="caution">
    <text evidence="5">The sequence shown here is derived from an EMBL/GenBank/DDBJ whole genome shotgun (WGS) entry which is preliminary data.</text>
</comment>
<organism evidence="5 6">
    <name type="scientific">Mycena rosella</name>
    <name type="common">Pink bonnet</name>
    <name type="synonym">Agaricus rosellus</name>
    <dbReference type="NCBI Taxonomy" id="1033263"/>
    <lineage>
        <taxon>Eukaryota</taxon>
        <taxon>Fungi</taxon>
        <taxon>Dikarya</taxon>
        <taxon>Basidiomycota</taxon>
        <taxon>Agaricomycotina</taxon>
        <taxon>Agaricomycetes</taxon>
        <taxon>Agaricomycetidae</taxon>
        <taxon>Agaricales</taxon>
        <taxon>Marasmiineae</taxon>
        <taxon>Mycenaceae</taxon>
        <taxon>Mycena</taxon>
    </lineage>
</organism>
<dbReference type="Gene3D" id="3.40.50.150">
    <property type="entry name" value="Vaccinia Virus protein VP39"/>
    <property type="match status" value="1"/>
</dbReference>
<dbReference type="PANTHER" id="PTHR44942:SF4">
    <property type="entry name" value="METHYLTRANSFERASE TYPE 11 DOMAIN-CONTAINING PROTEIN"/>
    <property type="match status" value="1"/>
</dbReference>
<gene>
    <name evidence="5" type="ORF">B0H17DRAFT_940193</name>
</gene>
<dbReference type="SUPFAM" id="SSF53335">
    <property type="entry name" value="S-adenosyl-L-methionine-dependent methyltransferases"/>
    <property type="match status" value="1"/>
</dbReference>
<evidence type="ECO:0000313" key="6">
    <source>
        <dbReference type="Proteomes" id="UP001221757"/>
    </source>
</evidence>
<keyword evidence="3" id="KW-0808">Transferase</keyword>
<dbReference type="InterPro" id="IPR051052">
    <property type="entry name" value="Diverse_substrate_MTase"/>
</dbReference>
<protein>
    <submittedName>
        <fullName evidence="5">S-adenosyl-L-methionine-dependent methyltransferase</fullName>
    </submittedName>
</protein>
<evidence type="ECO:0000256" key="1">
    <source>
        <dbReference type="ARBA" id="ARBA00008361"/>
    </source>
</evidence>
<evidence type="ECO:0000313" key="5">
    <source>
        <dbReference type="EMBL" id="KAJ7686686.1"/>
    </source>
</evidence>
<dbReference type="PANTHER" id="PTHR44942">
    <property type="entry name" value="METHYLTRANSF_11 DOMAIN-CONTAINING PROTEIN"/>
    <property type="match status" value="1"/>
</dbReference>
<dbReference type="InterPro" id="IPR029063">
    <property type="entry name" value="SAM-dependent_MTases_sf"/>
</dbReference>
<sequence>MTRSFDLNVQAAIAQAGFAKGTNELYNTARQEYQPQALSHLRHAITSSGPLNVVEIGAGTGLFTRSLLAHPEWAAVHALWAVEPSEGMREVFAKYTSDPRVVLSEGTFDATNVEDDWADLIVIAQQAFHWCVDYEGAAAEFARVLKPGGVLSLIWNHEEREAAQWVDQFMERVEQAERAPRAPWEHWRTLFTTAPYTKYFNRPEEKIFKYDATGSLDMVVNRVLSMSRIVLLTDVEKEAVVKDVKSILQRGEGKVWIDQEKGTFAYPHWTQLVISKRI</sequence>
<reference evidence="5" key="1">
    <citation type="submission" date="2023-03" db="EMBL/GenBank/DDBJ databases">
        <title>Massive genome expansion in bonnet fungi (Mycena s.s.) driven by repeated elements and novel gene families across ecological guilds.</title>
        <authorList>
            <consortium name="Lawrence Berkeley National Laboratory"/>
            <person name="Harder C.B."/>
            <person name="Miyauchi S."/>
            <person name="Viragh M."/>
            <person name="Kuo A."/>
            <person name="Thoen E."/>
            <person name="Andreopoulos B."/>
            <person name="Lu D."/>
            <person name="Skrede I."/>
            <person name="Drula E."/>
            <person name="Henrissat B."/>
            <person name="Morin E."/>
            <person name="Kohler A."/>
            <person name="Barry K."/>
            <person name="LaButti K."/>
            <person name="Morin E."/>
            <person name="Salamov A."/>
            <person name="Lipzen A."/>
            <person name="Mereny Z."/>
            <person name="Hegedus B."/>
            <person name="Baldrian P."/>
            <person name="Stursova M."/>
            <person name="Weitz H."/>
            <person name="Taylor A."/>
            <person name="Grigoriev I.V."/>
            <person name="Nagy L.G."/>
            <person name="Martin F."/>
            <person name="Kauserud H."/>
        </authorList>
    </citation>
    <scope>NUCLEOTIDE SEQUENCE</scope>
    <source>
        <strain evidence="5">CBHHK067</strain>
    </source>
</reference>
<evidence type="ECO:0000256" key="2">
    <source>
        <dbReference type="ARBA" id="ARBA00022603"/>
    </source>
</evidence>
<proteinExistence type="inferred from homology"/>
<dbReference type="EMBL" id="JARKIE010000094">
    <property type="protein sequence ID" value="KAJ7686686.1"/>
    <property type="molecule type" value="Genomic_DNA"/>
</dbReference>
<keyword evidence="2 5" id="KW-0489">Methyltransferase</keyword>
<evidence type="ECO:0000259" key="4">
    <source>
        <dbReference type="Pfam" id="PF08241"/>
    </source>
</evidence>
<feature type="domain" description="Methyltransferase type 11" evidence="4">
    <location>
        <begin position="54"/>
        <end position="152"/>
    </location>
</feature>
<comment type="similarity">
    <text evidence="1">Belongs to the methyltransferase superfamily.</text>
</comment>
<dbReference type="InterPro" id="IPR013216">
    <property type="entry name" value="Methyltransf_11"/>
</dbReference>